<protein>
    <submittedName>
        <fullName evidence="2">Uncharacterized protein</fullName>
    </submittedName>
</protein>
<feature type="region of interest" description="Disordered" evidence="1">
    <location>
        <begin position="29"/>
        <end position="60"/>
    </location>
</feature>
<gene>
    <name evidence="2" type="ORF">NDI89_18730</name>
</gene>
<evidence type="ECO:0000313" key="3">
    <source>
        <dbReference type="Proteomes" id="UP001154061"/>
    </source>
</evidence>
<feature type="region of interest" description="Disordered" evidence="1">
    <location>
        <begin position="238"/>
        <end position="277"/>
    </location>
</feature>
<name>A0A9Q4Q4N3_9EURY</name>
<dbReference type="Proteomes" id="UP001154061">
    <property type="component" value="Unassembled WGS sequence"/>
</dbReference>
<feature type="compositionally biased region" description="Acidic residues" evidence="1">
    <location>
        <begin position="72"/>
        <end position="83"/>
    </location>
</feature>
<keyword evidence="3" id="KW-1185">Reference proteome</keyword>
<feature type="compositionally biased region" description="Low complexity" evidence="1">
    <location>
        <begin position="249"/>
        <end position="261"/>
    </location>
</feature>
<evidence type="ECO:0000256" key="1">
    <source>
        <dbReference type="SAM" id="MobiDB-lite"/>
    </source>
</evidence>
<dbReference type="AlphaFoldDB" id="A0A9Q4Q4N3"/>
<dbReference type="EMBL" id="JAMQOT010000008">
    <property type="protein sequence ID" value="MDF9747617.1"/>
    <property type="molecule type" value="Genomic_DNA"/>
</dbReference>
<accession>A0A9Q4Q4N3</accession>
<dbReference type="RefSeq" id="WP_277523762.1">
    <property type="nucleotide sequence ID" value="NZ_JAMQOT010000008.1"/>
</dbReference>
<proteinExistence type="predicted"/>
<reference evidence="2" key="1">
    <citation type="submission" date="2022-06" db="EMBL/GenBank/DDBJ databases">
        <title>Natrinema sp. a new haloarchaeum isolate from saline soil.</title>
        <authorList>
            <person name="Strakova D."/>
            <person name="Galisteo C."/>
            <person name="Sanchez-Porro C."/>
            <person name="Ventosa A."/>
        </authorList>
    </citation>
    <scope>NUCLEOTIDE SEQUENCE</scope>
    <source>
        <strain evidence="2">S1CR25-10</strain>
    </source>
</reference>
<sequence length="334" mass="34489">MNRRQYLARAGTGTSVGLLAGLAGCLDDLSGSSDATDDGTGDEAGSRAGERALDRAAGDLNKAAQALNEVGGLEDPDAVEFDPEEPRSYLADAREHLETAATELPEDRQSDIDTLRSYADALEGLVDVTATVTDGGIADDIDAVTAAIESEGDLESASETVDDRYAELSDARERWAEANATIGELDGDTLEELAGVSVADLEAGAAALGTAVASLETLAGAYAETLDLEDGYGALERGRKHSEKREYDAAQTEFETAETTFSNAREELDSGTEDAPEGLAGYFETAECQNRQLASAAESFAAAAADASGGNLSEAAAHRDEGEAALDGVGDCTA</sequence>
<comment type="caution">
    <text evidence="2">The sequence shown here is derived from an EMBL/GenBank/DDBJ whole genome shotgun (WGS) entry which is preliminary data.</text>
</comment>
<dbReference type="PROSITE" id="PS51257">
    <property type="entry name" value="PROKAR_LIPOPROTEIN"/>
    <property type="match status" value="1"/>
</dbReference>
<feature type="compositionally biased region" description="Basic and acidic residues" evidence="1">
    <location>
        <begin position="44"/>
        <end position="57"/>
    </location>
</feature>
<evidence type="ECO:0000313" key="2">
    <source>
        <dbReference type="EMBL" id="MDF9747617.1"/>
    </source>
</evidence>
<feature type="region of interest" description="Disordered" evidence="1">
    <location>
        <begin position="68"/>
        <end position="87"/>
    </location>
</feature>
<organism evidence="2 3">
    <name type="scientific">Natrinema salsiterrestre</name>
    <dbReference type="NCBI Taxonomy" id="2950540"/>
    <lineage>
        <taxon>Archaea</taxon>
        <taxon>Methanobacteriati</taxon>
        <taxon>Methanobacteriota</taxon>
        <taxon>Stenosarchaea group</taxon>
        <taxon>Halobacteria</taxon>
        <taxon>Halobacteriales</taxon>
        <taxon>Natrialbaceae</taxon>
        <taxon>Natrinema</taxon>
    </lineage>
</organism>
<feature type="region of interest" description="Disordered" evidence="1">
    <location>
        <begin position="305"/>
        <end position="334"/>
    </location>
</feature>